<reference evidence="2 3" key="1">
    <citation type="submission" date="2018-03" db="EMBL/GenBank/DDBJ databases">
        <title>Bacteriophage NCPPB3778 and a type I-E CRISPR drive the evolution of the US Biological Select Agent, Rathayibacter toxicus.</title>
        <authorList>
            <person name="Davis E.W.II."/>
            <person name="Tabima J.F."/>
            <person name="Weisberg A.J."/>
            <person name="Dantas Lopes L."/>
            <person name="Wiseman M.S."/>
            <person name="Wiseman M.S."/>
            <person name="Pupko T."/>
            <person name="Belcher M.S."/>
            <person name="Sechler A.J."/>
            <person name="Tancos M.A."/>
            <person name="Schroeder B.K."/>
            <person name="Murray T.D."/>
            <person name="Luster D.G."/>
            <person name="Schneider W.L."/>
            <person name="Rogers E."/>
            <person name="Andreote F.D."/>
            <person name="Grunwald N.J."/>
            <person name="Putnam M.L."/>
            <person name="Chang J.H."/>
        </authorList>
    </citation>
    <scope>NUCLEOTIDE SEQUENCE [LARGE SCALE GENOMIC DNA]</scope>
    <source>
        <strain evidence="2 3">DSM 15932</strain>
    </source>
</reference>
<dbReference type="GO" id="GO:0005737">
    <property type="term" value="C:cytoplasm"/>
    <property type="evidence" value="ECO:0007669"/>
    <property type="project" value="TreeGrafter"/>
</dbReference>
<dbReference type="EMBL" id="CP028137">
    <property type="protein sequence ID" value="AZZ52040.1"/>
    <property type="molecule type" value="Genomic_DNA"/>
</dbReference>
<dbReference type="InterPro" id="IPR000182">
    <property type="entry name" value="GNAT_dom"/>
</dbReference>
<sequence>MDDSSAAWPLFSLVLRTPRLELHPVRDADLPALAAAAVAGIHEPGRSPFPAAWAEAPAEQLPADLARYQWSLRAATRPDSWRVAFAIVEDGAVIGCQDLLADEFAARRTVSSGSWLTRAAQGRGLGREMRAAALLLAFDHLGAEVAESSALAWNTASIRVSTGLGYEPNGTQRTVGADGVAVEEIRFRVTPDTFRRPEWALEVSGLEAARALLITEPSADS</sequence>
<proteinExistence type="predicted"/>
<evidence type="ECO:0000313" key="2">
    <source>
        <dbReference type="EMBL" id="AZZ52040.1"/>
    </source>
</evidence>
<dbReference type="KEGG" id="rfs:C1I64_08205"/>
<dbReference type="PANTHER" id="PTHR43441">
    <property type="entry name" value="RIBOSOMAL-PROTEIN-SERINE ACETYLTRANSFERASE"/>
    <property type="match status" value="1"/>
</dbReference>
<dbReference type="SUPFAM" id="SSF55729">
    <property type="entry name" value="Acyl-CoA N-acyltransferases (Nat)"/>
    <property type="match status" value="1"/>
</dbReference>
<feature type="domain" description="N-acetyltransferase" evidence="1">
    <location>
        <begin position="28"/>
        <end position="189"/>
    </location>
</feature>
<dbReference type="Proteomes" id="UP000285317">
    <property type="component" value="Chromosome"/>
</dbReference>
<dbReference type="InterPro" id="IPR016181">
    <property type="entry name" value="Acyl_CoA_acyltransferase"/>
</dbReference>
<dbReference type="InterPro" id="IPR051908">
    <property type="entry name" value="Ribosomal_N-acetyltransferase"/>
</dbReference>
<keyword evidence="2" id="KW-0808">Transferase</keyword>
<dbReference type="PANTHER" id="PTHR43441:SF11">
    <property type="entry name" value="RIBOSOMAL-PROTEIN-SERINE ACETYLTRANSFERASE"/>
    <property type="match status" value="1"/>
</dbReference>
<protein>
    <submittedName>
        <fullName evidence="2">N-acetyltransferase</fullName>
    </submittedName>
</protein>
<dbReference type="Gene3D" id="3.40.630.30">
    <property type="match status" value="1"/>
</dbReference>
<dbReference type="GO" id="GO:1990189">
    <property type="term" value="F:protein N-terminal-serine acetyltransferase activity"/>
    <property type="evidence" value="ECO:0007669"/>
    <property type="project" value="TreeGrafter"/>
</dbReference>
<name>A0A3T0T0C8_9MICO</name>
<dbReference type="RefSeq" id="WP_127886880.1">
    <property type="nucleotide sequence ID" value="NZ_CP028137.1"/>
</dbReference>
<dbReference type="PROSITE" id="PS51186">
    <property type="entry name" value="GNAT"/>
    <property type="match status" value="1"/>
</dbReference>
<dbReference type="Pfam" id="PF13302">
    <property type="entry name" value="Acetyltransf_3"/>
    <property type="match status" value="1"/>
</dbReference>
<evidence type="ECO:0000313" key="3">
    <source>
        <dbReference type="Proteomes" id="UP000285317"/>
    </source>
</evidence>
<gene>
    <name evidence="2" type="ORF">C1I64_08205</name>
</gene>
<dbReference type="GO" id="GO:0008999">
    <property type="term" value="F:protein-N-terminal-alanine acetyltransferase activity"/>
    <property type="evidence" value="ECO:0007669"/>
    <property type="project" value="TreeGrafter"/>
</dbReference>
<evidence type="ECO:0000259" key="1">
    <source>
        <dbReference type="PROSITE" id="PS51186"/>
    </source>
</evidence>
<dbReference type="AlphaFoldDB" id="A0A3T0T0C8"/>
<organism evidence="2 3">
    <name type="scientific">Rathayibacter festucae DSM 15932</name>
    <dbReference type="NCBI Taxonomy" id="1328866"/>
    <lineage>
        <taxon>Bacteria</taxon>
        <taxon>Bacillati</taxon>
        <taxon>Actinomycetota</taxon>
        <taxon>Actinomycetes</taxon>
        <taxon>Micrococcales</taxon>
        <taxon>Microbacteriaceae</taxon>
        <taxon>Rathayibacter</taxon>
    </lineage>
</organism>
<accession>A0A3T0T0C8</accession>